<dbReference type="AlphaFoldDB" id="A0A4S8MY09"/>
<evidence type="ECO:0000313" key="3">
    <source>
        <dbReference type="Proteomes" id="UP000297245"/>
    </source>
</evidence>
<evidence type="ECO:0000256" key="1">
    <source>
        <dbReference type="SAM" id="MobiDB-lite"/>
    </source>
</evidence>
<feature type="compositionally biased region" description="Low complexity" evidence="1">
    <location>
        <begin position="48"/>
        <end position="58"/>
    </location>
</feature>
<dbReference type="EMBL" id="ML179037">
    <property type="protein sequence ID" value="THV07589.1"/>
    <property type="molecule type" value="Genomic_DNA"/>
</dbReference>
<sequence>MAMASMRVSMRLVEGRKEEWPEESEYYHITQADLPIVLDDPPAPATPSPASSLTLRPSIRSRSRMPRFPKLAFLTKKRSILDEFPPPPSHVPTPSSATQSTASTWPVEWPSLDSESKGSLQNRFKTLTNKIFTRTKKESTFSISKDTFEYRKRRSSSLRALHTQSKALPDAPGDVQDVVSYPVVDPSELTASPLSLLIPPSTKSSFLPPSPSWLSRNVAHLEPENTTPVTPQSPLPLPIPPRILVTNTESPPLSPLEATEGFLSTPGRSQRPQHSRSSSWADLKESETALLLQPQPQSPHKSTSSLVVAKPLPATPSFSNRDIFIPTTLPAESEVPPQLRTLFSALCSEAGLFISNLSNITDISSVSNLNPIHNSRSRTNMDTTYGKRSDVVDAGGEYDYSGMQWFKDPPLRPQPVPQPTGTPYVPPPEVIEQNEAFRFALSAAPNVLYGRYKHYGQLGVLAWCSEFSELIDNLKELGFAGNMFVSTRSQALKTCEEILQLHLDVKMQIIVLYLSSQVQRLRRFLDGERIWEDYPEPQFPLDYTQYSRQ</sequence>
<dbReference type="Proteomes" id="UP000297245">
    <property type="component" value="Unassembled WGS sequence"/>
</dbReference>
<name>A0A4S8MY09_DENBC</name>
<proteinExistence type="predicted"/>
<feature type="compositionally biased region" description="Low complexity" evidence="1">
    <location>
        <begin position="92"/>
        <end position="103"/>
    </location>
</feature>
<organism evidence="2 3">
    <name type="scientific">Dendrothele bispora (strain CBS 962.96)</name>
    <dbReference type="NCBI Taxonomy" id="1314807"/>
    <lineage>
        <taxon>Eukaryota</taxon>
        <taxon>Fungi</taxon>
        <taxon>Dikarya</taxon>
        <taxon>Basidiomycota</taxon>
        <taxon>Agaricomycotina</taxon>
        <taxon>Agaricomycetes</taxon>
        <taxon>Agaricomycetidae</taxon>
        <taxon>Agaricales</taxon>
        <taxon>Agaricales incertae sedis</taxon>
        <taxon>Dendrothele</taxon>
    </lineage>
</organism>
<reference evidence="2 3" key="1">
    <citation type="journal article" date="2019" name="Nat. Ecol. Evol.">
        <title>Megaphylogeny resolves global patterns of mushroom evolution.</title>
        <authorList>
            <person name="Varga T."/>
            <person name="Krizsan K."/>
            <person name="Foldi C."/>
            <person name="Dima B."/>
            <person name="Sanchez-Garcia M."/>
            <person name="Sanchez-Ramirez S."/>
            <person name="Szollosi G.J."/>
            <person name="Szarkandi J.G."/>
            <person name="Papp V."/>
            <person name="Albert L."/>
            <person name="Andreopoulos W."/>
            <person name="Angelini C."/>
            <person name="Antonin V."/>
            <person name="Barry K.W."/>
            <person name="Bougher N.L."/>
            <person name="Buchanan P."/>
            <person name="Buyck B."/>
            <person name="Bense V."/>
            <person name="Catcheside P."/>
            <person name="Chovatia M."/>
            <person name="Cooper J."/>
            <person name="Damon W."/>
            <person name="Desjardin D."/>
            <person name="Finy P."/>
            <person name="Geml J."/>
            <person name="Haridas S."/>
            <person name="Hughes K."/>
            <person name="Justo A."/>
            <person name="Karasinski D."/>
            <person name="Kautmanova I."/>
            <person name="Kiss B."/>
            <person name="Kocsube S."/>
            <person name="Kotiranta H."/>
            <person name="LaButti K.M."/>
            <person name="Lechner B.E."/>
            <person name="Liimatainen K."/>
            <person name="Lipzen A."/>
            <person name="Lukacs Z."/>
            <person name="Mihaltcheva S."/>
            <person name="Morgado L.N."/>
            <person name="Niskanen T."/>
            <person name="Noordeloos M.E."/>
            <person name="Ohm R.A."/>
            <person name="Ortiz-Santana B."/>
            <person name="Ovrebo C."/>
            <person name="Racz N."/>
            <person name="Riley R."/>
            <person name="Savchenko A."/>
            <person name="Shiryaev A."/>
            <person name="Soop K."/>
            <person name="Spirin V."/>
            <person name="Szebenyi C."/>
            <person name="Tomsovsky M."/>
            <person name="Tulloss R.E."/>
            <person name="Uehling J."/>
            <person name="Grigoriev I.V."/>
            <person name="Vagvolgyi C."/>
            <person name="Papp T."/>
            <person name="Martin F.M."/>
            <person name="Miettinen O."/>
            <person name="Hibbett D.S."/>
            <person name="Nagy L.G."/>
        </authorList>
    </citation>
    <scope>NUCLEOTIDE SEQUENCE [LARGE SCALE GENOMIC DNA]</scope>
    <source>
        <strain evidence="2 3">CBS 962.96</strain>
    </source>
</reference>
<dbReference type="OrthoDB" id="2626014at2759"/>
<feature type="region of interest" description="Disordered" evidence="1">
    <location>
        <begin position="84"/>
        <end position="103"/>
    </location>
</feature>
<evidence type="ECO:0000313" key="2">
    <source>
        <dbReference type="EMBL" id="THV07589.1"/>
    </source>
</evidence>
<feature type="region of interest" description="Disordered" evidence="1">
    <location>
        <begin position="38"/>
        <end position="59"/>
    </location>
</feature>
<keyword evidence="3" id="KW-1185">Reference proteome</keyword>
<feature type="compositionally biased region" description="Pro residues" evidence="1">
    <location>
        <begin position="231"/>
        <end position="241"/>
    </location>
</feature>
<gene>
    <name evidence="2" type="ORF">K435DRAFT_848006</name>
</gene>
<accession>A0A4S8MY09</accession>
<protein>
    <submittedName>
        <fullName evidence="2">Uncharacterized protein</fullName>
    </submittedName>
</protein>
<feature type="compositionally biased region" description="Low complexity" evidence="1">
    <location>
        <begin position="268"/>
        <end position="279"/>
    </location>
</feature>
<feature type="region of interest" description="Disordered" evidence="1">
    <location>
        <begin position="223"/>
        <end position="284"/>
    </location>
</feature>